<organism evidence="2 3">
    <name type="scientific">Hymenobacter edaphi</name>
    <dbReference type="NCBI Taxonomy" id="2211146"/>
    <lineage>
        <taxon>Bacteria</taxon>
        <taxon>Pseudomonadati</taxon>
        <taxon>Bacteroidota</taxon>
        <taxon>Cytophagia</taxon>
        <taxon>Cytophagales</taxon>
        <taxon>Hymenobacteraceae</taxon>
        <taxon>Hymenobacter</taxon>
    </lineage>
</organism>
<gene>
    <name evidence="2" type="ORF">DLM85_15670</name>
</gene>
<comment type="caution">
    <text evidence="2">The sequence shown here is derived from an EMBL/GenBank/DDBJ whole genome shotgun (WGS) entry which is preliminary data.</text>
</comment>
<dbReference type="Proteomes" id="UP000248553">
    <property type="component" value="Unassembled WGS sequence"/>
</dbReference>
<evidence type="ECO:0008006" key="4">
    <source>
        <dbReference type="Google" id="ProtNLM"/>
    </source>
</evidence>
<dbReference type="AlphaFoldDB" id="A0A328BFE6"/>
<name>A0A328BFE6_9BACT</name>
<dbReference type="InterPro" id="IPR058087">
    <property type="entry name" value="XAC2610_dom"/>
</dbReference>
<dbReference type="RefSeq" id="WP_111479042.1">
    <property type="nucleotide sequence ID" value="NZ_QHKM01000004.1"/>
</dbReference>
<proteinExistence type="predicted"/>
<keyword evidence="3" id="KW-1185">Reference proteome</keyword>
<dbReference type="OrthoDB" id="5993839at2"/>
<evidence type="ECO:0000256" key="1">
    <source>
        <dbReference type="SAM" id="SignalP"/>
    </source>
</evidence>
<evidence type="ECO:0000313" key="3">
    <source>
        <dbReference type="Proteomes" id="UP000248553"/>
    </source>
</evidence>
<feature type="signal peptide" evidence="1">
    <location>
        <begin position="1"/>
        <end position="18"/>
    </location>
</feature>
<evidence type="ECO:0000313" key="2">
    <source>
        <dbReference type="EMBL" id="RAK66132.1"/>
    </source>
</evidence>
<feature type="chain" id="PRO_5016349941" description="VCBS repeat-containing protein" evidence="1">
    <location>
        <begin position="19"/>
        <end position="336"/>
    </location>
</feature>
<sequence>MRCYVALMLLLASLTARAQQEYLIDDFSSQYVARIHVDNDTSGVGWIAVYDQTKQPLIKLESTELYVEPDYQRPGAAVARIPYAEQHWLISNDFNFDGRPDLAIQDGHNSCRGNVSFQVYLATPTGFAHNEAFTDLAQSYCGMFEVDAERKRISVQQAGSWGGEETQFSVRNNELFVVSRYREDQSQDPFVTYSREEWNGQRLVSTEWQELYPSGEEEICSFRLAENGKRVVLFARDSTTLYYALLRKDESVEFSYPALQAAEALPFTLHNAKAGLSLRFQNGSARYEIRETAGGALSVTARIGVKTLQLTGAVAGRKGSLRPLLRQPLDNLTVQP</sequence>
<keyword evidence="1" id="KW-0732">Signal</keyword>
<protein>
    <recommendedName>
        <fullName evidence="4">VCBS repeat-containing protein</fullName>
    </recommendedName>
</protein>
<dbReference type="NCBIfam" id="NF047539">
    <property type="entry name" value="XAC2610_fam"/>
    <property type="match status" value="1"/>
</dbReference>
<reference evidence="3" key="1">
    <citation type="submission" date="2018-05" db="EMBL/GenBank/DDBJ databases">
        <authorList>
            <person name="Nie L."/>
        </authorList>
    </citation>
    <scope>NUCLEOTIDE SEQUENCE [LARGE SCALE GENOMIC DNA]</scope>
    <source>
        <strain evidence="3">NL</strain>
    </source>
</reference>
<dbReference type="EMBL" id="QHKM01000004">
    <property type="protein sequence ID" value="RAK66132.1"/>
    <property type="molecule type" value="Genomic_DNA"/>
</dbReference>
<accession>A0A328BFE6</accession>